<gene>
    <name evidence="1" type="ORF">ACFSJ0_06195</name>
</gene>
<sequence>MTIPTSGDPEIDRALAQLAAQTAHLEEVGRRLETARGRGVAADGQVTVEVLPSGGLASVRIAPRAMRLGSEALSDALMEAARQAEEDVSAQTFAATQTLFEDGGRRVGQGRAGGAAIGL</sequence>
<dbReference type="EMBL" id="JBHUCM010000005">
    <property type="protein sequence ID" value="MFD1536614.1"/>
    <property type="molecule type" value="Genomic_DNA"/>
</dbReference>
<name>A0ABW4G1I1_9ACTN</name>
<dbReference type="InterPro" id="IPR004401">
    <property type="entry name" value="YbaB/EbfC"/>
</dbReference>
<dbReference type="RefSeq" id="WP_219530291.1">
    <property type="nucleotide sequence ID" value="NZ_JAHKRM010000008.1"/>
</dbReference>
<dbReference type="Proteomes" id="UP001597097">
    <property type="component" value="Unassembled WGS sequence"/>
</dbReference>
<reference evidence="2" key="1">
    <citation type="journal article" date="2019" name="Int. J. Syst. Evol. Microbiol.">
        <title>The Global Catalogue of Microorganisms (GCM) 10K type strain sequencing project: providing services to taxonomists for standard genome sequencing and annotation.</title>
        <authorList>
            <consortium name="The Broad Institute Genomics Platform"/>
            <consortium name="The Broad Institute Genome Sequencing Center for Infectious Disease"/>
            <person name="Wu L."/>
            <person name="Ma J."/>
        </authorList>
    </citation>
    <scope>NUCLEOTIDE SEQUENCE [LARGE SCALE GENOMIC DNA]</scope>
    <source>
        <strain evidence="2">CGMCC 1.15399</strain>
    </source>
</reference>
<evidence type="ECO:0000313" key="1">
    <source>
        <dbReference type="EMBL" id="MFD1536614.1"/>
    </source>
</evidence>
<keyword evidence="2" id="KW-1185">Reference proteome</keyword>
<dbReference type="Pfam" id="PF02575">
    <property type="entry name" value="YbaB_DNA_bd"/>
    <property type="match status" value="1"/>
</dbReference>
<organism evidence="1 2">
    <name type="scientific">Nonomuraea guangzhouensis</name>
    <dbReference type="NCBI Taxonomy" id="1291555"/>
    <lineage>
        <taxon>Bacteria</taxon>
        <taxon>Bacillati</taxon>
        <taxon>Actinomycetota</taxon>
        <taxon>Actinomycetes</taxon>
        <taxon>Streptosporangiales</taxon>
        <taxon>Streptosporangiaceae</taxon>
        <taxon>Nonomuraea</taxon>
    </lineage>
</organism>
<comment type="caution">
    <text evidence="1">The sequence shown here is derived from an EMBL/GenBank/DDBJ whole genome shotgun (WGS) entry which is preliminary data.</text>
</comment>
<evidence type="ECO:0000313" key="2">
    <source>
        <dbReference type="Proteomes" id="UP001597097"/>
    </source>
</evidence>
<protein>
    <submittedName>
        <fullName evidence="1">YbaB/EbfC family nucleoid-associated protein</fullName>
    </submittedName>
</protein>
<accession>A0ABW4G1I1</accession>
<proteinExistence type="predicted"/>